<proteinExistence type="predicted"/>
<organism evidence="2 3">
    <name type="scientific">Phaeosphaeria nodorum (strain SN15 / ATCC MYA-4574 / FGSC 10173)</name>
    <name type="common">Glume blotch fungus</name>
    <name type="synonym">Parastagonospora nodorum</name>
    <dbReference type="NCBI Taxonomy" id="321614"/>
    <lineage>
        <taxon>Eukaryota</taxon>
        <taxon>Fungi</taxon>
        <taxon>Dikarya</taxon>
        <taxon>Ascomycota</taxon>
        <taxon>Pezizomycotina</taxon>
        <taxon>Dothideomycetes</taxon>
        <taxon>Pleosporomycetidae</taxon>
        <taxon>Pleosporales</taxon>
        <taxon>Pleosporineae</taxon>
        <taxon>Phaeosphaeriaceae</taxon>
        <taxon>Parastagonospora</taxon>
    </lineage>
</organism>
<dbReference type="KEGG" id="pno:SNOG_09276"/>
<dbReference type="AlphaFoldDB" id="Q0UG38"/>
<feature type="region of interest" description="Disordered" evidence="1">
    <location>
        <begin position="35"/>
        <end position="55"/>
    </location>
</feature>
<dbReference type="GeneID" id="5976475"/>
<accession>Q0UG38</accession>
<dbReference type="Proteomes" id="UP000001055">
    <property type="component" value="Unassembled WGS sequence"/>
</dbReference>
<evidence type="ECO:0000256" key="1">
    <source>
        <dbReference type="SAM" id="MobiDB-lite"/>
    </source>
</evidence>
<name>Q0UG38_PHANO</name>
<evidence type="ECO:0000313" key="2">
    <source>
        <dbReference type="EMBL" id="EAT83468.1"/>
    </source>
</evidence>
<dbReference type="HOGENOM" id="CLU_3033134_0_0_1"/>
<sequence length="55" mass="6139">MAEYQALDLNTITEMSRNYGCQRTRKGVRTSYGQNINNFQSSASPESNITPPAPE</sequence>
<reference evidence="3" key="1">
    <citation type="journal article" date="2007" name="Plant Cell">
        <title>Dothideomycete-plant interactions illuminated by genome sequencing and EST analysis of the wheat pathogen Stagonospora nodorum.</title>
        <authorList>
            <person name="Hane J.K."/>
            <person name="Lowe R.G."/>
            <person name="Solomon P.S."/>
            <person name="Tan K.C."/>
            <person name="Schoch C.L."/>
            <person name="Spatafora J.W."/>
            <person name="Crous P.W."/>
            <person name="Kodira C."/>
            <person name="Birren B.W."/>
            <person name="Galagan J.E."/>
            <person name="Torriani S.F."/>
            <person name="McDonald B.A."/>
            <person name="Oliver R.P."/>
        </authorList>
    </citation>
    <scope>NUCLEOTIDE SEQUENCE [LARGE SCALE GENOMIC DNA]</scope>
    <source>
        <strain evidence="3">SN15 / ATCC MYA-4574 / FGSC 10173</strain>
    </source>
</reference>
<dbReference type="EMBL" id="CH445338">
    <property type="protein sequence ID" value="EAT83468.1"/>
    <property type="molecule type" value="Genomic_DNA"/>
</dbReference>
<dbReference type="InParanoid" id="Q0UG38"/>
<gene>
    <name evidence="2" type="ORF">SNOG_09276</name>
</gene>
<protein>
    <submittedName>
        <fullName evidence="2">Uncharacterized protein</fullName>
    </submittedName>
</protein>
<dbReference type="RefSeq" id="XP_001799574.1">
    <property type="nucleotide sequence ID" value="XM_001799522.1"/>
</dbReference>
<evidence type="ECO:0000313" key="3">
    <source>
        <dbReference type="Proteomes" id="UP000001055"/>
    </source>
</evidence>